<evidence type="ECO:0000313" key="3">
    <source>
        <dbReference type="Proteomes" id="UP000015453"/>
    </source>
</evidence>
<feature type="region of interest" description="Disordered" evidence="1">
    <location>
        <begin position="56"/>
        <end position="78"/>
    </location>
</feature>
<proteinExistence type="predicted"/>
<evidence type="ECO:0000313" key="2">
    <source>
        <dbReference type="EMBL" id="EPS74050.1"/>
    </source>
</evidence>
<gene>
    <name evidence="2" type="ORF">M569_00711</name>
</gene>
<keyword evidence="3" id="KW-1185">Reference proteome</keyword>
<feature type="non-terminal residue" evidence="2">
    <location>
        <position position="78"/>
    </location>
</feature>
<dbReference type="AlphaFoldDB" id="S8D3R2"/>
<accession>S8D3R2</accession>
<reference evidence="2 3" key="1">
    <citation type="journal article" date="2013" name="BMC Genomics">
        <title>The miniature genome of a carnivorous plant Genlisea aurea contains a low number of genes and short non-coding sequences.</title>
        <authorList>
            <person name="Leushkin E.V."/>
            <person name="Sutormin R.A."/>
            <person name="Nabieva E.R."/>
            <person name="Penin A.A."/>
            <person name="Kondrashov A.S."/>
            <person name="Logacheva M.D."/>
        </authorList>
    </citation>
    <scope>NUCLEOTIDE SEQUENCE [LARGE SCALE GENOMIC DNA]</scope>
</reference>
<name>S8D3R2_9LAMI</name>
<comment type="caution">
    <text evidence="2">The sequence shown here is derived from an EMBL/GenBank/DDBJ whole genome shotgun (WGS) entry which is preliminary data.</text>
</comment>
<sequence>AAEHWFIRGDYTWIGRQRRGDCQSRNLAAREATSRTDRKEDGVFGESQQCCSSRKSCSKGPGGGCNGQTYRTDVQETY</sequence>
<organism evidence="2 3">
    <name type="scientific">Genlisea aurea</name>
    <dbReference type="NCBI Taxonomy" id="192259"/>
    <lineage>
        <taxon>Eukaryota</taxon>
        <taxon>Viridiplantae</taxon>
        <taxon>Streptophyta</taxon>
        <taxon>Embryophyta</taxon>
        <taxon>Tracheophyta</taxon>
        <taxon>Spermatophyta</taxon>
        <taxon>Magnoliopsida</taxon>
        <taxon>eudicotyledons</taxon>
        <taxon>Gunneridae</taxon>
        <taxon>Pentapetalae</taxon>
        <taxon>asterids</taxon>
        <taxon>lamiids</taxon>
        <taxon>Lamiales</taxon>
        <taxon>Lentibulariaceae</taxon>
        <taxon>Genlisea</taxon>
    </lineage>
</organism>
<dbReference type="Proteomes" id="UP000015453">
    <property type="component" value="Unassembled WGS sequence"/>
</dbReference>
<feature type="compositionally biased region" description="Polar residues" evidence="1">
    <location>
        <begin position="67"/>
        <end position="78"/>
    </location>
</feature>
<evidence type="ECO:0000256" key="1">
    <source>
        <dbReference type="SAM" id="MobiDB-lite"/>
    </source>
</evidence>
<dbReference type="EMBL" id="AUSU01000202">
    <property type="protein sequence ID" value="EPS74050.1"/>
    <property type="molecule type" value="Genomic_DNA"/>
</dbReference>
<protein>
    <submittedName>
        <fullName evidence="2">Uncharacterized protein</fullName>
    </submittedName>
</protein>
<feature type="non-terminal residue" evidence="2">
    <location>
        <position position="1"/>
    </location>
</feature>